<dbReference type="EMBL" id="KB932780">
    <property type="protein sequence ID" value="EOO04346.1"/>
    <property type="molecule type" value="Genomic_DNA"/>
</dbReference>
<accession>R8BY93</accession>
<keyword evidence="3" id="KW-1185">Reference proteome</keyword>
<dbReference type="Proteomes" id="UP000014074">
    <property type="component" value="Unassembled WGS sequence"/>
</dbReference>
<dbReference type="RefSeq" id="XP_007910900.1">
    <property type="nucleotide sequence ID" value="XM_007912709.1"/>
</dbReference>
<dbReference type="AlphaFoldDB" id="R8BY93"/>
<feature type="compositionally biased region" description="Pro residues" evidence="1">
    <location>
        <begin position="39"/>
        <end position="68"/>
    </location>
</feature>
<gene>
    <name evidence="2" type="ORF">UCRPA7_111</name>
</gene>
<dbReference type="OrthoDB" id="4928090at2759"/>
<reference evidence="3" key="1">
    <citation type="journal article" date="2013" name="Genome Announc.">
        <title>Draft genome sequence of the ascomycete Phaeoacremonium aleophilum strain UCR-PA7, a causal agent of the esca disease complex in grapevines.</title>
        <authorList>
            <person name="Blanco-Ulate B."/>
            <person name="Rolshausen P."/>
            <person name="Cantu D."/>
        </authorList>
    </citation>
    <scope>NUCLEOTIDE SEQUENCE [LARGE SCALE GENOMIC DNA]</scope>
    <source>
        <strain evidence="3">UCR-PA7</strain>
    </source>
</reference>
<sequence>MCVIVVHEHKYRGAKKVLYLEPPTNGSVTVKKKITRIIPPSPPPPPPIIVKPPPPPPMMPLPPPPPMSEPEQIDVIAVDVAKSEKSTRSSKSSRTSHSRSRSHVDSREREVYIERERIVPVPVRVQPEFETFRYVDAPRRWSPPSPPRREVSQERERIIVEDHRRTREYYGGSGR</sequence>
<dbReference type="HOGENOM" id="CLU_082153_1_0_1"/>
<feature type="region of interest" description="Disordered" evidence="1">
    <location>
        <begin position="35"/>
        <end position="108"/>
    </location>
</feature>
<dbReference type="KEGG" id="tmn:UCRPA7_111"/>
<evidence type="ECO:0000313" key="3">
    <source>
        <dbReference type="Proteomes" id="UP000014074"/>
    </source>
</evidence>
<organism evidence="2 3">
    <name type="scientific">Phaeoacremonium minimum (strain UCR-PA7)</name>
    <name type="common">Esca disease fungus</name>
    <name type="synonym">Togninia minima</name>
    <dbReference type="NCBI Taxonomy" id="1286976"/>
    <lineage>
        <taxon>Eukaryota</taxon>
        <taxon>Fungi</taxon>
        <taxon>Dikarya</taxon>
        <taxon>Ascomycota</taxon>
        <taxon>Pezizomycotina</taxon>
        <taxon>Sordariomycetes</taxon>
        <taxon>Sordariomycetidae</taxon>
        <taxon>Togniniales</taxon>
        <taxon>Togniniaceae</taxon>
        <taxon>Phaeoacremonium</taxon>
    </lineage>
</organism>
<protein>
    <submittedName>
        <fullName evidence="2">Uncharacterized protein</fullName>
    </submittedName>
</protein>
<proteinExistence type="predicted"/>
<evidence type="ECO:0000256" key="1">
    <source>
        <dbReference type="SAM" id="MobiDB-lite"/>
    </source>
</evidence>
<name>R8BY93_PHAM7</name>
<dbReference type="GeneID" id="19321228"/>
<evidence type="ECO:0000313" key="2">
    <source>
        <dbReference type="EMBL" id="EOO04346.1"/>
    </source>
</evidence>
<dbReference type="eggNOG" id="ENOG502RPA0">
    <property type="taxonomic scope" value="Eukaryota"/>
</dbReference>